<feature type="region of interest" description="Disordered" evidence="7">
    <location>
        <begin position="1"/>
        <end position="22"/>
    </location>
</feature>
<comment type="similarity">
    <text evidence="6">Belongs to the ABC-4 integral membrane protein family.</text>
</comment>
<keyword evidence="4 8" id="KW-1133">Transmembrane helix</keyword>
<evidence type="ECO:0000256" key="6">
    <source>
        <dbReference type="ARBA" id="ARBA00038076"/>
    </source>
</evidence>
<accession>A0A562WH42</accession>
<evidence type="ECO:0000256" key="8">
    <source>
        <dbReference type="SAM" id="Phobius"/>
    </source>
</evidence>
<keyword evidence="2" id="KW-1003">Cell membrane</keyword>
<evidence type="ECO:0000259" key="9">
    <source>
        <dbReference type="Pfam" id="PF02687"/>
    </source>
</evidence>
<dbReference type="Proteomes" id="UP000319728">
    <property type="component" value="Unassembled WGS sequence"/>
</dbReference>
<feature type="transmembrane region" description="Helical" evidence="8">
    <location>
        <begin position="435"/>
        <end position="456"/>
    </location>
</feature>
<evidence type="ECO:0000256" key="5">
    <source>
        <dbReference type="ARBA" id="ARBA00023136"/>
    </source>
</evidence>
<dbReference type="RefSeq" id="WP_186499838.1">
    <property type="nucleotide sequence ID" value="NZ_AP023438.1"/>
</dbReference>
<feature type="transmembrane region" description="Helical" evidence="8">
    <location>
        <begin position="316"/>
        <end position="340"/>
    </location>
</feature>
<feature type="transmembrane region" description="Helical" evidence="8">
    <location>
        <begin position="868"/>
        <end position="893"/>
    </location>
</feature>
<dbReference type="EMBL" id="VLLP01000001">
    <property type="protein sequence ID" value="TWJ29207.1"/>
    <property type="molecule type" value="Genomic_DNA"/>
</dbReference>
<dbReference type="GO" id="GO:0005886">
    <property type="term" value="C:plasma membrane"/>
    <property type="evidence" value="ECO:0007669"/>
    <property type="project" value="UniProtKB-SubCell"/>
</dbReference>
<feature type="compositionally biased region" description="Low complexity" evidence="7">
    <location>
        <begin position="1"/>
        <end position="10"/>
    </location>
</feature>
<feature type="transmembrane region" description="Helical" evidence="8">
    <location>
        <begin position="825"/>
        <end position="848"/>
    </location>
</feature>
<protein>
    <submittedName>
        <fullName evidence="10">Putative ABC transport system permease protein</fullName>
    </submittedName>
</protein>
<keyword evidence="5 8" id="KW-0472">Membrane</keyword>
<dbReference type="GO" id="GO:0022857">
    <property type="term" value="F:transmembrane transporter activity"/>
    <property type="evidence" value="ECO:0007669"/>
    <property type="project" value="TreeGrafter"/>
</dbReference>
<comment type="caution">
    <text evidence="10">The sequence shown here is derived from an EMBL/GenBank/DDBJ whole genome shotgun (WGS) entry which is preliminary data.</text>
</comment>
<evidence type="ECO:0000313" key="11">
    <source>
        <dbReference type="Proteomes" id="UP000319728"/>
    </source>
</evidence>
<comment type="subcellular location">
    <subcellularLocation>
        <location evidence="1">Cell membrane</location>
        <topology evidence="1">Multi-pass membrane protein</topology>
    </subcellularLocation>
</comment>
<keyword evidence="3 8" id="KW-0812">Transmembrane</keyword>
<dbReference type="PANTHER" id="PTHR30572">
    <property type="entry name" value="MEMBRANE COMPONENT OF TRANSPORTER-RELATED"/>
    <property type="match status" value="1"/>
</dbReference>
<reference evidence="10 11" key="1">
    <citation type="submission" date="2019-07" db="EMBL/GenBank/DDBJ databases">
        <title>R&amp;d 2014.</title>
        <authorList>
            <person name="Klenk H.-P."/>
        </authorList>
    </citation>
    <scope>NUCLEOTIDE SEQUENCE [LARGE SCALE GENOMIC DNA]</scope>
    <source>
        <strain evidence="10 11">DSM 43912</strain>
    </source>
</reference>
<feature type="transmembrane region" description="Helical" evidence="8">
    <location>
        <begin position="468"/>
        <end position="489"/>
    </location>
</feature>
<name>A0A562WH42_9ACTN</name>
<feature type="domain" description="ABC3 transporter permease C-terminal" evidence="9">
    <location>
        <begin position="784"/>
        <end position="888"/>
    </location>
</feature>
<dbReference type="PANTHER" id="PTHR30572:SF4">
    <property type="entry name" value="ABC TRANSPORTER PERMEASE YTRF"/>
    <property type="match status" value="1"/>
</dbReference>
<keyword evidence="11" id="KW-1185">Reference proteome</keyword>
<evidence type="ECO:0000256" key="4">
    <source>
        <dbReference type="ARBA" id="ARBA00022989"/>
    </source>
</evidence>
<dbReference type="InterPro" id="IPR050250">
    <property type="entry name" value="Macrolide_Exporter_MacB"/>
</dbReference>
<evidence type="ECO:0000256" key="3">
    <source>
        <dbReference type="ARBA" id="ARBA00022692"/>
    </source>
</evidence>
<dbReference type="AlphaFoldDB" id="A0A562WH42"/>
<evidence type="ECO:0000256" key="7">
    <source>
        <dbReference type="SAM" id="MobiDB-lite"/>
    </source>
</evidence>
<feature type="transmembrane region" description="Helical" evidence="8">
    <location>
        <begin position="777"/>
        <end position="804"/>
    </location>
</feature>
<organism evidence="10 11">
    <name type="scientific">Micromonospora sagamiensis</name>
    <dbReference type="NCBI Taxonomy" id="47875"/>
    <lineage>
        <taxon>Bacteria</taxon>
        <taxon>Bacillati</taxon>
        <taxon>Actinomycetota</taxon>
        <taxon>Actinomycetes</taxon>
        <taxon>Micromonosporales</taxon>
        <taxon>Micromonosporaceae</taxon>
        <taxon>Micromonospora</taxon>
    </lineage>
</organism>
<dbReference type="InterPro" id="IPR003838">
    <property type="entry name" value="ABC3_permease_C"/>
</dbReference>
<evidence type="ECO:0000256" key="2">
    <source>
        <dbReference type="ARBA" id="ARBA00022475"/>
    </source>
</evidence>
<proteinExistence type="inferred from homology"/>
<gene>
    <name evidence="10" type="ORF">JD81_02715</name>
</gene>
<evidence type="ECO:0000313" key="10">
    <source>
        <dbReference type="EMBL" id="TWJ29207.1"/>
    </source>
</evidence>
<dbReference type="Pfam" id="PF02687">
    <property type="entry name" value="FtsX"/>
    <property type="match status" value="1"/>
</dbReference>
<sequence length="914" mass="93905">MTTTVTGRPATGRRRRTGGPGARLRTFAGPAVLLALLGLVAAALVTGAPRLTNDLADRSLHADLGPLPHQVRDLTIEVRAGADGAAPTGAAGALERFHAALPQPLPALVDQRWQAAAVAADTATASGDVGPLAEGGTVRLGLRTQTGLPEAARLTAGTWPRTNPGQPVQVAVSQAVADTLALRPGVRLGVAAPGQPPADLLVTGVFQPARPTDPLWAAMPQAVEPLLPVNDGDPFVAVAVTDPAGLDAAGRAGLPVTHSWRYRFDHDRITSSTIEPVAAAVGAARRTQWLPGATVQTSLDTQLVRFGAQLTSVRNLLAVVQAGLLASLLGLILLAARVAVQTRRAELTLLRSRGASLAAIGRHTLAEAALPQPAAVAAGALLALAAPGRDGGTWWALPLIAAVTTAAVPVFAMAGQRHVAVVTGRQDLTRTRPSARRVTVEVTVLLAAVGGLVLLRRRGLDSGGDVDVYLAAVPVLLAAAVALLTLRALPWPLRLLDRAAARARGALLFLGVARAGRGTPVTTAPLAVLVVAVSTGVFSAVVTDTVGRARDTAADLSVPADAWLTGYAFTPDTAGRLADVDGVRALTPVRIDSNRPLRSGTDPQARTLGTARIMVVDAPAFARVAAASGVDVDVPAVLRAAVRGDGPVPAVVSPGVAAAVDDTAAADVQSRLYPFRVAGVVDTFPGVDLGTDRFVVLPWQALTEYEHTPIVANRYLLATDDHDPAVLLRTADDGQRRWQSAVLGSEVDAPEVPAQLLTRRAYREGLDRTGANDVLTLAFTVGAVGGSALAVLAVGFAVLADARARARLLSRLRTLGFSEGQGRRLLVYELVPLVGVAALAGAAVGVALPGLLGPTLGLSAFTPGVTAGWYLDPLVVGAVLGLVAVGLTAGLGVEILVNRRTRPAEALRLGEENP</sequence>
<feature type="transmembrane region" description="Helical" evidence="8">
    <location>
        <begin position="392"/>
        <end position="414"/>
    </location>
</feature>
<evidence type="ECO:0000256" key="1">
    <source>
        <dbReference type="ARBA" id="ARBA00004651"/>
    </source>
</evidence>